<dbReference type="AlphaFoldDB" id="A0A369WXY1"/>
<keyword evidence="2" id="KW-1185">Reference proteome</keyword>
<comment type="caution">
    <text evidence="1">The sequence shown here is derived from an EMBL/GenBank/DDBJ whole genome shotgun (WGS) entry which is preliminary data.</text>
</comment>
<proteinExistence type="predicted"/>
<dbReference type="Proteomes" id="UP000253769">
    <property type="component" value="Unassembled WGS sequence"/>
</dbReference>
<keyword evidence="1" id="KW-0378">Hydrolase</keyword>
<accession>A0A369WXY1</accession>
<dbReference type="InterPro" id="IPR029058">
    <property type="entry name" value="AB_hydrolase_fold"/>
</dbReference>
<sequence length="214" mass="23260">MDDQSCVILLHGLARSSASLSKLESVLAEHGAQVINRSYPSRDYPIEQLADRAISPALDTCHEAREVHFVSHSLGGILIRQYLRQQPVANLGRVVMLGPPNQGSEVVDKLAAVPGFHFINGDAGLQLGTGAMSIPKSLGPANFDVGIIAGSRSVNLILSLLIPGIDDGKVSIESSRLEGMRDHLVLPVTHPFMMRNDQVIEQVVFYLEHGRFQH</sequence>
<dbReference type="OrthoDB" id="556502at2"/>
<dbReference type="PANTHER" id="PTHR37946:SF1">
    <property type="entry name" value="SLL1969 PROTEIN"/>
    <property type="match status" value="1"/>
</dbReference>
<evidence type="ECO:0000313" key="1">
    <source>
        <dbReference type="EMBL" id="RDE25374.1"/>
    </source>
</evidence>
<dbReference type="Gene3D" id="3.40.50.1820">
    <property type="entry name" value="alpha/beta hydrolase"/>
    <property type="match status" value="1"/>
</dbReference>
<organism evidence="1 2">
    <name type="scientific">Motiliproteus coralliicola</name>
    <dbReference type="NCBI Taxonomy" id="2283196"/>
    <lineage>
        <taxon>Bacteria</taxon>
        <taxon>Pseudomonadati</taxon>
        <taxon>Pseudomonadota</taxon>
        <taxon>Gammaproteobacteria</taxon>
        <taxon>Oceanospirillales</taxon>
        <taxon>Oceanospirillaceae</taxon>
        <taxon>Motiliproteus</taxon>
    </lineage>
</organism>
<dbReference type="GO" id="GO:0016787">
    <property type="term" value="F:hydrolase activity"/>
    <property type="evidence" value="ECO:0007669"/>
    <property type="project" value="UniProtKB-KW"/>
</dbReference>
<protein>
    <submittedName>
        <fullName evidence="1">Alpha/beta hydrolase</fullName>
    </submittedName>
</protein>
<evidence type="ECO:0000313" key="2">
    <source>
        <dbReference type="Proteomes" id="UP000253769"/>
    </source>
</evidence>
<name>A0A369WXY1_9GAMM</name>
<reference evidence="1 2" key="1">
    <citation type="submission" date="2018-07" db="EMBL/GenBank/DDBJ databases">
        <title>Motiliproteus coralliicola sp. nov., a bacterium isolated from Coral.</title>
        <authorList>
            <person name="Wang G."/>
        </authorList>
    </citation>
    <scope>NUCLEOTIDE SEQUENCE [LARGE SCALE GENOMIC DNA]</scope>
    <source>
        <strain evidence="1 2">C34</strain>
    </source>
</reference>
<dbReference type="PANTHER" id="PTHR37946">
    <property type="entry name" value="SLL1969 PROTEIN"/>
    <property type="match status" value="1"/>
</dbReference>
<gene>
    <name evidence="1" type="ORF">DV711_06520</name>
</gene>
<dbReference type="EMBL" id="QQOH01000001">
    <property type="protein sequence ID" value="RDE25374.1"/>
    <property type="molecule type" value="Genomic_DNA"/>
</dbReference>
<dbReference type="SUPFAM" id="SSF53474">
    <property type="entry name" value="alpha/beta-Hydrolases"/>
    <property type="match status" value="1"/>
</dbReference>